<dbReference type="AlphaFoldDB" id="A0A158E8I3"/>
<reference evidence="2" key="1">
    <citation type="submission" date="2016-01" db="EMBL/GenBank/DDBJ databases">
        <authorList>
            <person name="Peeters C."/>
        </authorList>
    </citation>
    <scope>NUCLEOTIDE SEQUENCE</scope>
    <source>
        <strain evidence="2">LMG 29321</strain>
    </source>
</reference>
<dbReference type="EMBL" id="FCOX02000052">
    <property type="protein sequence ID" value="SAL03185.1"/>
    <property type="molecule type" value="Genomic_DNA"/>
</dbReference>
<comment type="caution">
    <text evidence="2">The sequence shown here is derived from an EMBL/GenBank/DDBJ whole genome shotgun (WGS) entry which is preliminary data.</text>
</comment>
<feature type="transmembrane region" description="Helical" evidence="1">
    <location>
        <begin position="16"/>
        <end position="38"/>
    </location>
</feature>
<protein>
    <submittedName>
        <fullName evidence="2">Uncharacterized protein</fullName>
    </submittedName>
</protein>
<keyword evidence="1" id="KW-0812">Transmembrane</keyword>
<evidence type="ECO:0000256" key="1">
    <source>
        <dbReference type="SAM" id="Phobius"/>
    </source>
</evidence>
<keyword evidence="3" id="KW-1185">Reference proteome</keyword>
<organism evidence="2 3">
    <name type="scientific">Caballeronia calidae</name>
    <dbReference type="NCBI Taxonomy" id="1777139"/>
    <lineage>
        <taxon>Bacteria</taxon>
        <taxon>Pseudomonadati</taxon>
        <taxon>Pseudomonadota</taxon>
        <taxon>Betaproteobacteria</taxon>
        <taxon>Burkholderiales</taxon>
        <taxon>Burkholderiaceae</taxon>
        <taxon>Caballeronia</taxon>
    </lineage>
</organism>
<proteinExistence type="predicted"/>
<dbReference type="OrthoDB" id="9809303at2"/>
<accession>A0A158E8I3</accession>
<feature type="transmembrane region" description="Helical" evidence="1">
    <location>
        <begin position="59"/>
        <end position="79"/>
    </location>
</feature>
<name>A0A158E8I3_9BURK</name>
<feature type="transmembrane region" description="Helical" evidence="1">
    <location>
        <begin position="91"/>
        <end position="112"/>
    </location>
</feature>
<evidence type="ECO:0000313" key="3">
    <source>
        <dbReference type="Proteomes" id="UP000071859"/>
    </source>
</evidence>
<sequence>MSLKLYAVFGTQLTPVAFAMIFGISLLLSILAIMPVAVGSRVMVKGISSRRSSCQGRRCPTAFFGITYSAILFVAVGICSQEGAPTNFGRFPRYGLSITMRPLGVTAIYVAVLSESFRLRAFCGVVSPTPTLTWSVSIDR</sequence>
<dbReference type="Proteomes" id="UP000071859">
    <property type="component" value="Unassembled WGS sequence"/>
</dbReference>
<gene>
    <name evidence="2" type="ORF">AWB78_06532</name>
</gene>
<dbReference type="RefSeq" id="WP_062610634.1">
    <property type="nucleotide sequence ID" value="NZ_FCOX02000052.1"/>
</dbReference>
<keyword evidence="1" id="KW-1133">Transmembrane helix</keyword>
<keyword evidence="1" id="KW-0472">Membrane</keyword>
<evidence type="ECO:0000313" key="2">
    <source>
        <dbReference type="EMBL" id="SAL03185.1"/>
    </source>
</evidence>